<feature type="transmembrane region" description="Helical" evidence="1">
    <location>
        <begin position="37"/>
        <end position="62"/>
    </location>
</feature>
<sequence>MLVCLIPFVPSSGPFPHSTPFSACILSYSFTFKDRFIHLLIVIFLPLLLPHSLTISTFANIINLRIVALRVDLLSTELLLAIMAIEIEGVRDNSKVLFTRWNTSLQNS</sequence>
<keyword evidence="3" id="KW-1185">Reference proteome</keyword>
<keyword evidence="1" id="KW-0472">Membrane</keyword>
<name>A0AAV7A9H1_ENGPU</name>
<evidence type="ECO:0000313" key="3">
    <source>
        <dbReference type="Proteomes" id="UP000824782"/>
    </source>
</evidence>
<evidence type="ECO:0000313" key="2">
    <source>
        <dbReference type="EMBL" id="KAG8558011.1"/>
    </source>
</evidence>
<evidence type="ECO:0000256" key="1">
    <source>
        <dbReference type="SAM" id="Phobius"/>
    </source>
</evidence>
<dbReference type="Proteomes" id="UP000824782">
    <property type="component" value="Unassembled WGS sequence"/>
</dbReference>
<comment type="caution">
    <text evidence="2">The sequence shown here is derived from an EMBL/GenBank/DDBJ whole genome shotgun (WGS) entry which is preliminary data.</text>
</comment>
<keyword evidence="1" id="KW-1133">Transmembrane helix</keyword>
<accession>A0AAV7A9H1</accession>
<reference evidence="2" key="1">
    <citation type="thesis" date="2020" institute="ProQuest LLC" country="789 East Eisenhower Parkway, Ann Arbor, MI, USA">
        <title>Comparative Genomics and Chromosome Evolution.</title>
        <authorList>
            <person name="Mudd A.B."/>
        </authorList>
    </citation>
    <scope>NUCLEOTIDE SEQUENCE</scope>
    <source>
        <strain evidence="2">237g6f4</strain>
        <tissue evidence="2">Blood</tissue>
    </source>
</reference>
<evidence type="ECO:0008006" key="4">
    <source>
        <dbReference type="Google" id="ProtNLM"/>
    </source>
</evidence>
<gene>
    <name evidence="2" type="ORF">GDO81_016817</name>
</gene>
<dbReference type="AlphaFoldDB" id="A0AAV7A9H1"/>
<dbReference type="EMBL" id="WNYA01000008">
    <property type="protein sequence ID" value="KAG8558011.1"/>
    <property type="molecule type" value="Genomic_DNA"/>
</dbReference>
<protein>
    <recommendedName>
        <fullName evidence="4">NADH dehydrogenase subunit 4L</fullName>
    </recommendedName>
</protein>
<keyword evidence="1" id="KW-0812">Transmembrane</keyword>
<proteinExistence type="predicted"/>
<organism evidence="2 3">
    <name type="scientific">Engystomops pustulosus</name>
    <name type="common">Tungara frog</name>
    <name type="synonym">Physalaemus pustulosus</name>
    <dbReference type="NCBI Taxonomy" id="76066"/>
    <lineage>
        <taxon>Eukaryota</taxon>
        <taxon>Metazoa</taxon>
        <taxon>Chordata</taxon>
        <taxon>Craniata</taxon>
        <taxon>Vertebrata</taxon>
        <taxon>Euteleostomi</taxon>
        <taxon>Amphibia</taxon>
        <taxon>Batrachia</taxon>
        <taxon>Anura</taxon>
        <taxon>Neobatrachia</taxon>
        <taxon>Hyloidea</taxon>
        <taxon>Leptodactylidae</taxon>
        <taxon>Leiuperinae</taxon>
        <taxon>Engystomops</taxon>
    </lineage>
</organism>